<keyword evidence="8 10" id="KW-0472">Membrane</keyword>
<keyword evidence="7 10" id="KW-0406">Ion transport</keyword>
<dbReference type="InterPro" id="IPR019823">
    <property type="entry name" value="Mechanosensitive_channel_CS"/>
</dbReference>
<dbReference type="GO" id="GO:0008381">
    <property type="term" value="F:mechanosensitive monoatomic ion channel activity"/>
    <property type="evidence" value="ECO:0007669"/>
    <property type="project" value="UniProtKB-UniRule"/>
</dbReference>
<reference evidence="12" key="1">
    <citation type="submission" date="2016-04" db="EMBL/GenBank/DDBJ databases">
        <authorList>
            <person name="Tagini F."/>
        </authorList>
    </citation>
    <scope>NUCLEOTIDE SEQUENCE [LARGE SCALE GENOMIC DNA]</scope>
    <source>
        <strain evidence="12">CHUV0807</strain>
    </source>
</reference>
<dbReference type="OMA" id="QFIMRGN"/>
<dbReference type="NCBIfam" id="TIGR00220">
    <property type="entry name" value="mscL"/>
    <property type="match status" value="1"/>
</dbReference>
<evidence type="ECO:0000256" key="4">
    <source>
        <dbReference type="ARBA" id="ARBA00022475"/>
    </source>
</evidence>
<evidence type="ECO:0000256" key="8">
    <source>
        <dbReference type="ARBA" id="ARBA00023136"/>
    </source>
</evidence>
<feature type="transmembrane region" description="Helical" evidence="10">
    <location>
        <begin position="12"/>
        <end position="35"/>
    </location>
</feature>
<dbReference type="Pfam" id="PF01741">
    <property type="entry name" value="MscL"/>
    <property type="match status" value="1"/>
</dbReference>
<accession>A0A1C3H4J1</accession>
<dbReference type="PROSITE" id="PS01327">
    <property type="entry name" value="MSCL"/>
    <property type="match status" value="1"/>
</dbReference>
<keyword evidence="3 10" id="KW-0813">Transport</keyword>
<keyword evidence="4 10" id="KW-1003">Cell membrane</keyword>
<feature type="transmembrane region" description="Helical" evidence="10">
    <location>
        <begin position="75"/>
        <end position="97"/>
    </location>
</feature>
<dbReference type="EMBL" id="FKLO01000049">
    <property type="protein sequence ID" value="SAM65234.1"/>
    <property type="molecule type" value="Genomic_DNA"/>
</dbReference>
<comment type="subunit">
    <text evidence="10">Homopentamer.</text>
</comment>
<dbReference type="GeneID" id="84790716"/>
<evidence type="ECO:0000256" key="3">
    <source>
        <dbReference type="ARBA" id="ARBA00022448"/>
    </source>
</evidence>
<dbReference type="InterPro" id="IPR036019">
    <property type="entry name" value="MscL_channel"/>
</dbReference>
<evidence type="ECO:0000256" key="7">
    <source>
        <dbReference type="ARBA" id="ARBA00023065"/>
    </source>
</evidence>
<dbReference type="PANTHER" id="PTHR30266">
    <property type="entry name" value="MECHANOSENSITIVE CHANNEL MSCL"/>
    <property type="match status" value="1"/>
</dbReference>
<dbReference type="GO" id="GO:0005886">
    <property type="term" value="C:plasma membrane"/>
    <property type="evidence" value="ECO:0007669"/>
    <property type="project" value="UniProtKB-SubCell"/>
</dbReference>
<evidence type="ECO:0000256" key="6">
    <source>
        <dbReference type="ARBA" id="ARBA00022989"/>
    </source>
</evidence>
<keyword evidence="9 10" id="KW-0407">Ion channel</keyword>
<keyword evidence="6 10" id="KW-1133">Transmembrane helix</keyword>
<dbReference type="SUPFAM" id="SSF81330">
    <property type="entry name" value="Gated mechanosensitive channel"/>
    <property type="match status" value="1"/>
</dbReference>
<dbReference type="InterPro" id="IPR037673">
    <property type="entry name" value="MSC/AndL"/>
</dbReference>
<dbReference type="RefSeq" id="WP_004142965.1">
    <property type="nucleotide sequence ID" value="NZ_CAUQEP010000040.1"/>
</dbReference>
<gene>
    <name evidence="10" type="primary">mscL</name>
    <name evidence="11" type="ORF">CHUV0807_1325</name>
</gene>
<evidence type="ECO:0000256" key="1">
    <source>
        <dbReference type="ARBA" id="ARBA00004651"/>
    </source>
</evidence>
<dbReference type="Proteomes" id="UP000190837">
    <property type="component" value="Unassembled WGS sequence"/>
</dbReference>
<evidence type="ECO:0000313" key="11">
    <source>
        <dbReference type="EMBL" id="SAM65234.1"/>
    </source>
</evidence>
<protein>
    <recommendedName>
        <fullName evidence="10">Large-conductance mechanosensitive channel</fullName>
    </recommendedName>
</protein>
<dbReference type="HAMAP" id="MF_00115">
    <property type="entry name" value="MscL"/>
    <property type="match status" value="1"/>
</dbReference>
<evidence type="ECO:0000256" key="10">
    <source>
        <dbReference type="HAMAP-Rule" id="MF_00115"/>
    </source>
</evidence>
<dbReference type="PRINTS" id="PR01264">
    <property type="entry name" value="MECHCHANNEL"/>
</dbReference>
<organism evidence="11 12">
    <name type="scientific">Cardiobacterium hominis</name>
    <dbReference type="NCBI Taxonomy" id="2718"/>
    <lineage>
        <taxon>Bacteria</taxon>
        <taxon>Pseudomonadati</taxon>
        <taxon>Pseudomonadota</taxon>
        <taxon>Gammaproteobacteria</taxon>
        <taxon>Cardiobacteriales</taxon>
        <taxon>Cardiobacteriaceae</taxon>
        <taxon>Cardiobacterium</taxon>
    </lineage>
</organism>
<dbReference type="InterPro" id="IPR001185">
    <property type="entry name" value="MS_channel"/>
</dbReference>
<comment type="function">
    <text evidence="10">Channel that opens in response to stretch forces in the membrane lipid bilayer. May participate in the regulation of osmotic pressure changes within the cell.</text>
</comment>
<keyword evidence="5 10" id="KW-0812">Transmembrane</keyword>
<dbReference type="Gene3D" id="1.10.1200.120">
    <property type="entry name" value="Large-conductance mechanosensitive channel, MscL, domain 1"/>
    <property type="match status" value="1"/>
</dbReference>
<name>A0A1C3H4J1_9GAMM</name>
<evidence type="ECO:0000256" key="2">
    <source>
        <dbReference type="ARBA" id="ARBA00007254"/>
    </source>
</evidence>
<comment type="similarity">
    <text evidence="2 10">Belongs to the MscL family.</text>
</comment>
<dbReference type="PANTHER" id="PTHR30266:SF2">
    <property type="entry name" value="LARGE-CONDUCTANCE MECHANOSENSITIVE CHANNEL"/>
    <property type="match status" value="1"/>
</dbReference>
<evidence type="ECO:0000256" key="5">
    <source>
        <dbReference type="ARBA" id="ARBA00022692"/>
    </source>
</evidence>
<dbReference type="AlphaFoldDB" id="A0A1C3H4J1"/>
<keyword evidence="10" id="KW-0997">Cell inner membrane</keyword>
<evidence type="ECO:0000313" key="12">
    <source>
        <dbReference type="Proteomes" id="UP000190837"/>
    </source>
</evidence>
<proteinExistence type="inferred from homology"/>
<evidence type="ECO:0000256" key="9">
    <source>
        <dbReference type="ARBA" id="ARBA00023303"/>
    </source>
</evidence>
<sequence>MLSGFKTFIARGNVVDLAVGVVMGAAFGLVVSGLVESFINPLIAWLVGKPNFDSLMFSLPPLIGEEPTVFQYGKILTAIVNFFLVSLAIYIFIIIPMNKLTASMKKKEEVEAPPAPPSEEILLLREIRDSLAVRRAAANQSDK</sequence>
<comment type="subcellular location">
    <subcellularLocation>
        <location evidence="10">Cell inner membrane</location>
        <topology evidence="10">Multi-pass membrane protein</topology>
    </subcellularLocation>
    <subcellularLocation>
        <location evidence="1">Cell membrane</location>
        <topology evidence="1">Multi-pass membrane protein</topology>
    </subcellularLocation>
</comment>